<dbReference type="AlphaFoldDB" id="A0A372M3A0"/>
<dbReference type="GO" id="GO:0046677">
    <property type="term" value="P:response to antibiotic"/>
    <property type="evidence" value="ECO:0007669"/>
    <property type="project" value="InterPro"/>
</dbReference>
<protein>
    <submittedName>
        <fullName evidence="1">Erythromycin esterase family protein</fullName>
    </submittedName>
</protein>
<dbReference type="CDD" id="cd14728">
    <property type="entry name" value="Ere-like"/>
    <property type="match status" value="1"/>
</dbReference>
<dbReference type="InterPro" id="IPR016273">
    <property type="entry name" value="Emycin_Estase_proteobac"/>
</dbReference>
<dbReference type="PANTHER" id="PTHR31299">
    <property type="entry name" value="ESTERASE, PUTATIVE (AFU_ORTHOLOGUE AFUA_1G05850)-RELATED"/>
    <property type="match status" value="1"/>
</dbReference>
<dbReference type="InterPro" id="IPR007815">
    <property type="entry name" value="Emycin_Estase"/>
</dbReference>
<dbReference type="Gene3D" id="3.30.1870.10">
    <property type="entry name" value="EreA-like, domain 2"/>
    <property type="match status" value="1"/>
</dbReference>
<dbReference type="Pfam" id="PF05139">
    <property type="entry name" value="Erythro_esteras"/>
    <property type="match status" value="1"/>
</dbReference>
<dbReference type="Gene3D" id="3.40.1660.10">
    <property type="entry name" value="EreA-like (biosynthetic domain)"/>
    <property type="match status" value="1"/>
</dbReference>
<evidence type="ECO:0000313" key="2">
    <source>
        <dbReference type="Proteomes" id="UP000263094"/>
    </source>
</evidence>
<dbReference type="EMBL" id="QUAK01000112">
    <property type="protein sequence ID" value="RFU84777.1"/>
    <property type="molecule type" value="Genomic_DNA"/>
</dbReference>
<dbReference type="PIRSF" id="PIRSF000880">
    <property type="entry name" value="Eryth_est"/>
    <property type="match status" value="1"/>
</dbReference>
<dbReference type="OrthoDB" id="9810066at2"/>
<dbReference type="Proteomes" id="UP000263094">
    <property type="component" value="Unassembled WGS sequence"/>
</dbReference>
<sequence>MTETTDRTPFAAWLREHVTPLDTIDPEAPLDDLEPLRELIGGARVVAVGENSHFIEEFAAMRRRILRFLVERCGFTVLAFEYGFSEGFALDAWAQGGGAEEDLGELLAGSIPVGVAEPLRWVRQFNRDAGRPVRFAGIDVPAAGGSLLPVLAPVADHLRKADPEVLPLIERAMRIAESFAGPSAAAAAPRWARLETAEQDALTALLSRLLVRCRSLSPLHTTAAEAHDHAVAVRRLEVACHADYSFRAMADLFAGRGLSGDTSARDRSMADSLLWHLERSGPDARVVLAAHNAHIVKSPISFDGHLTGLPLGQHLHEALGEDYFALGLTGVDGRTADMLPDEDAPFGFTVTDAPLGPPEPDSIEAAFADAGTGPGLAGLRRARPLGGLARPDRTRLQSAYLQVPVLDAFDAVLNTGTSTVAAEALQ</sequence>
<dbReference type="Gene3D" id="1.20.1440.30">
    <property type="entry name" value="Biosynthetic Protein domain"/>
    <property type="match status" value="1"/>
</dbReference>
<accession>A0A372M3A0</accession>
<name>A0A372M3A0_9ACTN</name>
<gene>
    <name evidence="1" type="ORF">DY218_20505</name>
</gene>
<dbReference type="SUPFAM" id="SSF159501">
    <property type="entry name" value="EreA/ChaN-like"/>
    <property type="match status" value="1"/>
</dbReference>
<reference evidence="1 2" key="1">
    <citation type="submission" date="2018-08" db="EMBL/GenBank/DDBJ databases">
        <title>Isolation, diversity and antifungal activity of Actinobacteria from wheat.</title>
        <authorList>
            <person name="Han C."/>
        </authorList>
    </citation>
    <scope>NUCLEOTIDE SEQUENCE [LARGE SCALE GENOMIC DNA]</scope>
    <source>
        <strain evidence="1 2">NEAU-YY421</strain>
    </source>
</reference>
<evidence type="ECO:0000313" key="1">
    <source>
        <dbReference type="EMBL" id="RFU84777.1"/>
    </source>
</evidence>
<dbReference type="RefSeq" id="WP_128557546.1">
    <property type="nucleotide sequence ID" value="NZ_QUAK01000112.1"/>
</dbReference>
<organism evidence="1 2">
    <name type="scientific">Streptomyces triticagri</name>
    <dbReference type="NCBI Taxonomy" id="2293568"/>
    <lineage>
        <taxon>Bacteria</taxon>
        <taxon>Bacillati</taxon>
        <taxon>Actinomycetota</taxon>
        <taxon>Actinomycetes</taxon>
        <taxon>Kitasatosporales</taxon>
        <taxon>Streptomycetaceae</taxon>
        <taxon>Streptomyces</taxon>
    </lineage>
</organism>
<dbReference type="PANTHER" id="PTHR31299:SF0">
    <property type="entry name" value="ESTERASE, PUTATIVE (AFU_ORTHOLOGUE AFUA_1G05850)-RELATED"/>
    <property type="match status" value="1"/>
</dbReference>
<dbReference type="InterPro" id="IPR052036">
    <property type="entry name" value="Hydrolase/PRTase-associated"/>
</dbReference>
<comment type="caution">
    <text evidence="1">The sequence shown here is derived from an EMBL/GenBank/DDBJ whole genome shotgun (WGS) entry which is preliminary data.</text>
</comment>
<keyword evidence="2" id="KW-1185">Reference proteome</keyword>
<proteinExistence type="predicted"/>